<dbReference type="Proteomes" id="UP000308671">
    <property type="component" value="Unassembled WGS sequence"/>
</dbReference>
<name>A0A4S8QWX6_9HELO</name>
<feature type="compositionally biased region" description="Basic and acidic residues" evidence="1">
    <location>
        <begin position="328"/>
        <end position="338"/>
    </location>
</feature>
<keyword evidence="4" id="KW-1185">Reference proteome</keyword>
<evidence type="ECO:0000313" key="4">
    <source>
        <dbReference type="Proteomes" id="UP000308671"/>
    </source>
</evidence>
<dbReference type="InterPro" id="IPR053136">
    <property type="entry name" value="UTP_pyrophosphatase-like"/>
</dbReference>
<organism evidence="3 4">
    <name type="scientific">Botrytis galanthina</name>
    <dbReference type="NCBI Taxonomy" id="278940"/>
    <lineage>
        <taxon>Eukaryota</taxon>
        <taxon>Fungi</taxon>
        <taxon>Dikarya</taxon>
        <taxon>Ascomycota</taxon>
        <taxon>Pezizomycotina</taxon>
        <taxon>Leotiomycetes</taxon>
        <taxon>Helotiales</taxon>
        <taxon>Sclerotiniaceae</taxon>
        <taxon>Botrytis</taxon>
    </lineage>
</organism>
<evidence type="ECO:0000259" key="2">
    <source>
        <dbReference type="PROSITE" id="PS51397"/>
    </source>
</evidence>
<dbReference type="AlphaFoldDB" id="A0A4S8QWX6"/>
<dbReference type="InterPro" id="IPR013536">
    <property type="entry name" value="WLM_dom"/>
</dbReference>
<feature type="compositionally biased region" description="Polar residues" evidence="1">
    <location>
        <begin position="367"/>
        <end position="376"/>
    </location>
</feature>
<dbReference type="PROSITE" id="PS51397">
    <property type="entry name" value="WLM"/>
    <property type="match status" value="1"/>
</dbReference>
<dbReference type="PANTHER" id="PTHR30399">
    <property type="entry name" value="UNCHARACTERIZED PROTEIN YGJP"/>
    <property type="match status" value="1"/>
</dbReference>
<protein>
    <recommendedName>
        <fullName evidence="2">WLM domain-containing protein</fullName>
    </recommendedName>
</protein>
<evidence type="ECO:0000313" key="3">
    <source>
        <dbReference type="EMBL" id="THV48522.1"/>
    </source>
</evidence>
<dbReference type="Gene3D" id="3.30.2010.10">
    <property type="entry name" value="Metalloproteases ('zincins'), catalytic domain"/>
    <property type="match status" value="1"/>
</dbReference>
<comment type="caution">
    <text evidence="3">The sequence shown here is derived from an EMBL/GenBank/DDBJ whole genome shotgun (WGS) entry which is preliminary data.</text>
</comment>
<feature type="region of interest" description="Disordered" evidence="1">
    <location>
        <begin position="328"/>
        <end position="418"/>
    </location>
</feature>
<feature type="domain" description="WLM" evidence="2">
    <location>
        <begin position="10"/>
        <end position="249"/>
    </location>
</feature>
<proteinExistence type="predicted"/>
<dbReference type="OrthoDB" id="447842at2759"/>
<feature type="compositionally biased region" description="Basic and acidic residues" evidence="1">
    <location>
        <begin position="356"/>
        <end position="366"/>
    </location>
</feature>
<dbReference type="Pfam" id="PF08325">
    <property type="entry name" value="WLM"/>
    <property type="match status" value="1"/>
</dbReference>
<accession>A0A4S8QWX6</accession>
<gene>
    <name evidence="3" type="ORF">BGAL_0243g00120</name>
</gene>
<reference evidence="3 4" key="1">
    <citation type="submission" date="2017-12" db="EMBL/GenBank/DDBJ databases">
        <title>Comparative genomics of Botrytis spp.</title>
        <authorList>
            <person name="Valero-Jimenez C.A."/>
            <person name="Tapia P."/>
            <person name="Veloso J."/>
            <person name="Silva-Moreno E."/>
            <person name="Staats M."/>
            <person name="Valdes J.H."/>
            <person name="Van Kan J.A.L."/>
        </authorList>
    </citation>
    <scope>NUCLEOTIDE SEQUENCE [LARGE SCALE GENOMIC DNA]</scope>
    <source>
        <strain evidence="3 4">MUCL435</strain>
    </source>
</reference>
<dbReference type="PANTHER" id="PTHR30399:SF1">
    <property type="entry name" value="UTP PYROPHOSPHATASE"/>
    <property type="match status" value="1"/>
</dbReference>
<dbReference type="EMBL" id="PQXL01000243">
    <property type="protein sequence ID" value="THV48522.1"/>
    <property type="molecule type" value="Genomic_DNA"/>
</dbReference>
<evidence type="ECO:0000256" key="1">
    <source>
        <dbReference type="SAM" id="MobiDB-lite"/>
    </source>
</evidence>
<sequence>MPLGWERINAKRTQPNNNIVFIKPLSGEDQSKSQEFLERIAAQCTPIMNKHHLAVASLEEYPPNLEFWGRNFNNGEVIQLVLKSPSTGRWLPFKFVQMVMMHELAHCKQMNHSGAFWKVRNEYSAEMKGLWERGYTGDGLWGQGVLLKDGAFMGDQLGEGELLPEHLCGGTFKSRGGGKKRKAKPKITYKEQKERRIRKKFGVNGVALGEDVATKVALEKGKTNLSKPKVASSKRGRELRAAAALARFEVKKEEPGIKDEDLVTDSEAESDVEGEMYIKPEPDDALDLDGSRLVDRKGRGMVKVCEDEDRDNEDAKREFEELRGMESIERYFKPDSSSKVKGGSQEEAITNGPRSSKTEKPTRSKNVETNTPTAKTPSIKPRSPIAIAPKTKLQTPLPNSAPPRTKSPSPSPSPSPSTCPMCSLENPPYFLTCTICANVLRPKDVHNSWKCTSAVCRNGSYINAGDVVFCGACGQRKAKAKAI</sequence>